<evidence type="ECO:0000256" key="6">
    <source>
        <dbReference type="ARBA" id="ARBA00022989"/>
    </source>
</evidence>
<dbReference type="GO" id="GO:0005737">
    <property type="term" value="C:cytoplasm"/>
    <property type="evidence" value="ECO:0007669"/>
    <property type="project" value="TreeGrafter"/>
</dbReference>
<dbReference type="InterPro" id="IPR002159">
    <property type="entry name" value="CD36_fam"/>
</dbReference>
<keyword evidence="8" id="KW-1015">Disulfide bond</keyword>
<evidence type="ECO:0000256" key="7">
    <source>
        <dbReference type="ARBA" id="ARBA00023136"/>
    </source>
</evidence>
<comment type="caution">
    <text evidence="15">The sequence shown here is derived from an EMBL/GenBank/DDBJ whole genome shotgun (WGS) entry which is preliminary data.</text>
</comment>
<dbReference type="EMBL" id="WNWW01000192">
    <property type="protein sequence ID" value="KAF3428903.1"/>
    <property type="molecule type" value="Genomic_DNA"/>
</dbReference>
<evidence type="ECO:0000313" key="16">
    <source>
        <dbReference type="Proteomes" id="UP000655588"/>
    </source>
</evidence>
<comment type="similarity">
    <text evidence="3">Belongs to the CD36 family.</text>
</comment>
<evidence type="ECO:0000256" key="13">
    <source>
        <dbReference type="SAM" id="MobiDB-lite"/>
    </source>
</evidence>
<evidence type="ECO:0000256" key="4">
    <source>
        <dbReference type="ARBA" id="ARBA00022475"/>
    </source>
</evidence>
<evidence type="ECO:0000256" key="8">
    <source>
        <dbReference type="ARBA" id="ARBA00023157"/>
    </source>
</evidence>
<feature type="region of interest" description="Disordered" evidence="13">
    <location>
        <begin position="580"/>
        <end position="605"/>
    </location>
</feature>
<keyword evidence="9" id="KW-0675">Receptor</keyword>
<keyword evidence="6 14" id="KW-1133">Transmembrane helix</keyword>
<evidence type="ECO:0000256" key="11">
    <source>
        <dbReference type="ARBA" id="ARBA00040821"/>
    </source>
</evidence>
<keyword evidence="7 14" id="KW-0472">Membrane</keyword>
<sequence>MRVHRGICAKLQGGFLRRWWAAVAIGALMIIVAAILAAVFPKLVDVLLNREIALRDGGRTFNWWREPPVSPRLSIYIYNVTNADEFLNDGEKPALQELGPYVYVQHWEKVDVQFHDNDTLSYKLRKEFTFAPGTLAEGGSSLRRSFSFGAEEIAAESTHETTEVTFARERKRPLSASSVAFHRFPIFNERSAVRKKVDSFATHRERERERFWKMILQELSVGMEEDLVVVPNVPMLSATSQSKHAARFLRLAMASIMDILRIKPFVEVSIGQLLWGYEDPLLKLAKDVVPKEQKLPYDQFGLLYGKNGTMPDWFTIFTGQRDIGKYGILDKWNGKSSLGHWTAPECDSVAGSDGSIFPPPITKQTVLKVFDKDLCRALPLVFKEEVTTAGGVPGYRFVPAKDAFASPSRLESQRCFCPAGPPCAPEGTFNASLCLYDSPVLLSFPHFYLADPALRDAVTGISPPIEDKHQFYIDVQPMMGASLRAKARVQINLAVSQVRDIKQVASFPDIVFPILWFEDGIDELPAEMRGLMKMAVEIPPIARAAISGALAAIGAIVLIGALLCLARAAKRQEKLHLTNPLPSNVTASKTAGQLNPAFQNSSGSK</sequence>
<feature type="transmembrane region" description="Helical" evidence="14">
    <location>
        <begin position="544"/>
        <end position="566"/>
    </location>
</feature>
<keyword evidence="5 14" id="KW-0812">Transmembrane</keyword>
<evidence type="ECO:0000256" key="5">
    <source>
        <dbReference type="ARBA" id="ARBA00022692"/>
    </source>
</evidence>
<evidence type="ECO:0000256" key="2">
    <source>
        <dbReference type="ARBA" id="ARBA00004651"/>
    </source>
</evidence>
<dbReference type="PANTHER" id="PTHR11923">
    <property type="entry name" value="SCAVENGER RECEPTOR CLASS B TYPE-1 SR-B1"/>
    <property type="match status" value="1"/>
</dbReference>
<organism evidence="15 16">
    <name type="scientific">Frieseomelitta varia</name>
    <dbReference type="NCBI Taxonomy" id="561572"/>
    <lineage>
        <taxon>Eukaryota</taxon>
        <taxon>Metazoa</taxon>
        <taxon>Ecdysozoa</taxon>
        <taxon>Arthropoda</taxon>
        <taxon>Hexapoda</taxon>
        <taxon>Insecta</taxon>
        <taxon>Pterygota</taxon>
        <taxon>Neoptera</taxon>
        <taxon>Endopterygota</taxon>
        <taxon>Hymenoptera</taxon>
        <taxon>Apocrita</taxon>
        <taxon>Aculeata</taxon>
        <taxon>Apoidea</taxon>
        <taxon>Anthophila</taxon>
        <taxon>Apidae</taxon>
        <taxon>Frieseomelitta</taxon>
    </lineage>
</organism>
<evidence type="ECO:0000256" key="9">
    <source>
        <dbReference type="ARBA" id="ARBA00023170"/>
    </source>
</evidence>
<dbReference type="Proteomes" id="UP000655588">
    <property type="component" value="Unassembled WGS sequence"/>
</dbReference>
<dbReference type="Pfam" id="PF01130">
    <property type="entry name" value="CD36"/>
    <property type="match status" value="2"/>
</dbReference>
<evidence type="ECO:0000256" key="3">
    <source>
        <dbReference type="ARBA" id="ARBA00010532"/>
    </source>
</evidence>
<evidence type="ECO:0000256" key="10">
    <source>
        <dbReference type="ARBA" id="ARBA00023180"/>
    </source>
</evidence>
<gene>
    <name evidence="15" type="ORF">E2986_04741</name>
</gene>
<reference evidence="15" key="1">
    <citation type="submission" date="2019-11" db="EMBL/GenBank/DDBJ databases">
        <title>The nuclear and mitochondrial genomes of Frieseomelitta varia - a highly eusocial stingless bee (Meliponini) with a permanently sterile worker caste.</title>
        <authorList>
            <person name="Freitas F.C.P."/>
            <person name="Lourenco A.P."/>
            <person name="Nunes F.M.F."/>
            <person name="Paschoal A.R."/>
            <person name="Abreu F.C.P."/>
            <person name="Barbin F.O."/>
            <person name="Bataglia L."/>
            <person name="Cardoso-Junior C.A.M."/>
            <person name="Cervoni M.S."/>
            <person name="Silva S.R."/>
            <person name="Dalarmi F."/>
            <person name="Del Lama M.A."/>
            <person name="Depintor T.S."/>
            <person name="Ferreira K.M."/>
            <person name="Goria P.S."/>
            <person name="Jaskot M.C."/>
            <person name="Lago D.C."/>
            <person name="Luna-Lucena D."/>
            <person name="Moda L.M."/>
            <person name="Nascimento L."/>
            <person name="Pedrino M."/>
            <person name="Rabico F.O."/>
            <person name="Sanches F.C."/>
            <person name="Santos D.E."/>
            <person name="Santos C.G."/>
            <person name="Vieira J."/>
            <person name="Lopes T.F."/>
            <person name="Barchuk A.R."/>
            <person name="Hartfelder K."/>
            <person name="Simoes Z.L.P."/>
            <person name="Bitondi M.M.G."/>
            <person name="Pinheiro D.G."/>
        </authorList>
    </citation>
    <scope>NUCLEOTIDE SEQUENCE</scope>
    <source>
        <strain evidence="15">USP_RPSP 00005682</strain>
        <tissue evidence="15">Whole individual</tissue>
    </source>
</reference>
<proteinExistence type="inferred from homology"/>
<comment type="subcellular location">
    <subcellularLocation>
        <location evidence="2">Cell membrane</location>
        <topology evidence="2">Multi-pass membrane protein</topology>
    </subcellularLocation>
    <subcellularLocation>
        <location evidence="1">Membrane</location>
        <location evidence="1">Caveola</location>
        <topology evidence="1">Multi-pass membrane protein</topology>
    </subcellularLocation>
</comment>
<dbReference type="GO" id="GO:0005901">
    <property type="term" value="C:caveola"/>
    <property type="evidence" value="ECO:0007669"/>
    <property type="project" value="UniProtKB-SubCell"/>
</dbReference>
<feature type="transmembrane region" description="Helical" evidence="14">
    <location>
        <begin position="20"/>
        <end position="40"/>
    </location>
</feature>
<protein>
    <recommendedName>
        <fullName evidence="11">Scavenger receptor class B member 1</fullName>
    </recommendedName>
    <alternativeName>
        <fullName evidence="12">SR-BI</fullName>
    </alternativeName>
</protein>
<keyword evidence="10" id="KW-0325">Glycoprotein</keyword>
<dbReference type="PANTHER" id="PTHR11923:SF110">
    <property type="entry name" value="SCAVENGER RECEPTOR CLASS B MEMBER 1"/>
    <property type="match status" value="1"/>
</dbReference>
<dbReference type="AlphaFoldDB" id="A0A833RUM2"/>
<evidence type="ECO:0000256" key="12">
    <source>
        <dbReference type="ARBA" id="ARBA00042244"/>
    </source>
</evidence>
<evidence type="ECO:0000313" key="15">
    <source>
        <dbReference type="EMBL" id="KAF3428903.1"/>
    </source>
</evidence>
<dbReference type="GO" id="GO:0005044">
    <property type="term" value="F:scavenger receptor activity"/>
    <property type="evidence" value="ECO:0007669"/>
    <property type="project" value="TreeGrafter"/>
</dbReference>
<name>A0A833RUM2_9HYME</name>
<evidence type="ECO:0000256" key="14">
    <source>
        <dbReference type="SAM" id="Phobius"/>
    </source>
</evidence>
<accession>A0A833RUM2</accession>
<evidence type="ECO:0000256" key="1">
    <source>
        <dbReference type="ARBA" id="ARBA00004189"/>
    </source>
</evidence>
<keyword evidence="16" id="KW-1185">Reference proteome</keyword>
<dbReference type="PRINTS" id="PR01609">
    <property type="entry name" value="CD36FAMILY"/>
</dbReference>
<keyword evidence="4" id="KW-1003">Cell membrane</keyword>